<evidence type="ECO:0000256" key="1">
    <source>
        <dbReference type="SAM" id="MobiDB-lite"/>
    </source>
</evidence>
<dbReference type="RefSeq" id="WP_284296855.1">
    <property type="nucleotide sequence ID" value="NZ_BSSV01000002.1"/>
</dbReference>
<sequence length="351" mass="39922">MLTEEYQLLLDNRLAPQCRLLYVALRQRLNPNTNQVTVGIPQLKDDISYRPSAKSRAVAQIPTDKQVRDWLKALEQREIIIKTQAGDFKKRILPSWTLPLASHVQGHAQGRLDPQENQGLQPFGGHVQGHAQGQVESFSIGDDDFASHVQSLIDKGLAPLGGHLEHHDQTPPDPSKFAGHLDPQENQGLQPFGGHKYNNNNNNNIKVPIESESKPAKKSKTKTKYKYSADDFKTAEYFKSILLQSYLAETGKPYTKKINLESWANTIRLINQVEKRSHREICELFRYARLSASDWYRANILSPSSLRKWWEKLTLEQAKQTKHNQKKGSHHEGLSNVSKQLSDPRSAIANW</sequence>
<dbReference type="Proteomes" id="UP001157134">
    <property type="component" value="Unassembled WGS sequence"/>
</dbReference>
<name>A0ABQ6HAD9_9GAMM</name>
<feature type="compositionally biased region" description="Basic residues" evidence="1">
    <location>
        <begin position="320"/>
        <end position="329"/>
    </location>
</feature>
<accession>A0ABQ6HAD9</accession>
<keyword evidence="3" id="KW-1185">Reference proteome</keyword>
<reference evidence="2 3" key="1">
    <citation type="submission" date="2023-03" db="EMBL/GenBank/DDBJ databases">
        <title>Thalassotalea loyana LMG 22536T draft genome sequence.</title>
        <authorList>
            <person name="Sawabe T."/>
        </authorList>
    </citation>
    <scope>NUCLEOTIDE SEQUENCE [LARGE SCALE GENOMIC DNA]</scope>
    <source>
        <strain evidence="2 3">LMG 22536</strain>
    </source>
</reference>
<protein>
    <submittedName>
        <fullName evidence="2">Uncharacterized protein</fullName>
    </submittedName>
</protein>
<organism evidence="2 3">
    <name type="scientific">Thalassotalea loyana</name>
    <dbReference type="NCBI Taxonomy" id="280483"/>
    <lineage>
        <taxon>Bacteria</taxon>
        <taxon>Pseudomonadati</taxon>
        <taxon>Pseudomonadota</taxon>
        <taxon>Gammaproteobacteria</taxon>
        <taxon>Alteromonadales</taxon>
        <taxon>Colwelliaceae</taxon>
        <taxon>Thalassotalea</taxon>
    </lineage>
</organism>
<proteinExistence type="predicted"/>
<gene>
    <name evidence="2" type="ORF">tloyanaT_13400</name>
</gene>
<feature type="region of interest" description="Disordered" evidence="1">
    <location>
        <begin position="320"/>
        <end position="351"/>
    </location>
</feature>
<evidence type="ECO:0000313" key="3">
    <source>
        <dbReference type="Proteomes" id="UP001157134"/>
    </source>
</evidence>
<dbReference type="EMBL" id="BSSV01000002">
    <property type="protein sequence ID" value="GLX85088.1"/>
    <property type="molecule type" value="Genomic_DNA"/>
</dbReference>
<feature type="region of interest" description="Disordered" evidence="1">
    <location>
        <begin position="107"/>
        <end position="128"/>
    </location>
</feature>
<evidence type="ECO:0000313" key="2">
    <source>
        <dbReference type="EMBL" id="GLX85088.1"/>
    </source>
</evidence>
<comment type="caution">
    <text evidence="2">The sequence shown here is derived from an EMBL/GenBank/DDBJ whole genome shotgun (WGS) entry which is preliminary data.</text>
</comment>
<feature type="region of interest" description="Disordered" evidence="1">
    <location>
        <begin position="158"/>
        <end position="222"/>
    </location>
</feature>